<comment type="caution">
    <text evidence="2">The sequence shown here is derived from an EMBL/GenBank/DDBJ whole genome shotgun (WGS) entry which is preliminary data.</text>
</comment>
<evidence type="ECO:0000313" key="3">
    <source>
        <dbReference type="Proteomes" id="UP000790347"/>
    </source>
</evidence>
<evidence type="ECO:0000256" key="1">
    <source>
        <dbReference type="SAM" id="Phobius"/>
    </source>
</evidence>
<keyword evidence="1" id="KW-0812">Transmembrane</keyword>
<dbReference type="AlphaFoldDB" id="A0A922I8G2"/>
<dbReference type="Proteomes" id="UP000790347">
    <property type="component" value="Unassembled WGS sequence"/>
</dbReference>
<feature type="transmembrane region" description="Helical" evidence="1">
    <location>
        <begin position="20"/>
        <end position="47"/>
    </location>
</feature>
<keyword evidence="3" id="KW-1185">Reference proteome</keyword>
<reference evidence="2" key="1">
    <citation type="submission" date="2013-05" db="EMBL/GenBank/DDBJ databases">
        <authorList>
            <person name="Yim A.K.Y."/>
            <person name="Chan T.F."/>
            <person name="Ji K.M."/>
            <person name="Liu X.Y."/>
            <person name="Zhou J.W."/>
            <person name="Li R.Q."/>
            <person name="Yang K.Y."/>
            <person name="Li J."/>
            <person name="Li M."/>
            <person name="Law P.T.W."/>
            <person name="Wu Y.L."/>
            <person name="Cai Z.L."/>
            <person name="Qin H."/>
            <person name="Bao Y."/>
            <person name="Leung R.K.K."/>
            <person name="Ng P.K.S."/>
            <person name="Zou J."/>
            <person name="Zhong X.J."/>
            <person name="Ran P.X."/>
            <person name="Zhong N.S."/>
            <person name="Liu Z.G."/>
            <person name="Tsui S.K.W."/>
        </authorList>
    </citation>
    <scope>NUCLEOTIDE SEQUENCE</scope>
    <source>
        <strain evidence="2">Derf</strain>
        <tissue evidence="2">Whole organism</tissue>
    </source>
</reference>
<organism evidence="2 3">
    <name type="scientific">Dermatophagoides farinae</name>
    <name type="common">American house dust mite</name>
    <dbReference type="NCBI Taxonomy" id="6954"/>
    <lineage>
        <taxon>Eukaryota</taxon>
        <taxon>Metazoa</taxon>
        <taxon>Ecdysozoa</taxon>
        <taxon>Arthropoda</taxon>
        <taxon>Chelicerata</taxon>
        <taxon>Arachnida</taxon>
        <taxon>Acari</taxon>
        <taxon>Acariformes</taxon>
        <taxon>Sarcoptiformes</taxon>
        <taxon>Astigmata</taxon>
        <taxon>Psoroptidia</taxon>
        <taxon>Analgoidea</taxon>
        <taxon>Pyroglyphidae</taxon>
        <taxon>Dermatophagoidinae</taxon>
        <taxon>Dermatophagoides</taxon>
    </lineage>
</organism>
<accession>A0A922I8G2</accession>
<proteinExistence type="predicted"/>
<keyword evidence="1" id="KW-1133">Transmembrane helix</keyword>
<protein>
    <submittedName>
        <fullName evidence="2">Uncharacterized protein</fullName>
    </submittedName>
</protein>
<sequence>MPDHTLLEMLDHILQSMRNLSVLNLVAIAFSFIVVKLGEVCLAFLFLALCLSDGLELVACFDVDCCCCLRVDRVFIRSFSSSFSPSVIDVSLWEYSPGQWL</sequence>
<dbReference type="EMBL" id="ASGP02000001">
    <property type="protein sequence ID" value="KAH9526232.1"/>
    <property type="molecule type" value="Genomic_DNA"/>
</dbReference>
<evidence type="ECO:0000313" key="2">
    <source>
        <dbReference type="EMBL" id="KAH9526232.1"/>
    </source>
</evidence>
<name>A0A922I8G2_DERFA</name>
<reference evidence="2" key="2">
    <citation type="journal article" date="2022" name="Res Sq">
        <title>Comparative Genomics Reveals Insights into the Divergent Evolution of Astigmatic Mites and Household Pest Adaptations.</title>
        <authorList>
            <person name="Xiong Q."/>
            <person name="Wan A.T.-Y."/>
            <person name="Liu X.-Y."/>
            <person name="Fung C.S.-H."/>
            <person name="Xiao X."/>
            <person name="Malainual N."/>
            <person name="Hou J."/>
            <person name="Wang L."/>
            <person name="Wang M."/>
            <person name="Yang K."/>
            <person name="Cui Y."/>
            <person name="Leung E."/>
            <person name="Nong W."/>
            <person name="Shin S.-K."/>
            <person name="Au S."/>
            <person name="Jeong K.Y."/>
            <person name="Chew F.T."/>
            <person name="Hui J."/>
            <person name="Leung T.F."/>
            <person name="Tungtrongchitr A."/>
            <person name="Zhong N."/>
            <person name="Liu Z."/>
            <person name="Tsui S."/>
        </authorList>
    </citation>
    <scope>NUCLEOTIDE SEQUENCE</scope>
    <source>
        <strain evidence="2">Derf</strain>
        <tissue evidence="2">Whole organism</tissue>
    </source>
</reference>
<gene>
    <name evidence="2" type="ORF">DERF_000332</name>
</gene>
<keyword evidence="1" id="KW-0472">Membrane</keyword>